<accession>A0ABU2EMH3</accession>
<keyword evidence="2" id="KW-1185">Reference proteome</keyword>
<name>A0ABU2EMH3_9BURK</name>
<sequence length="116" mass="12552">MTPPIALATIVDHKTKGAPMTIRLMPTLSVAMVAALAGCTSSQPVTQIDKDTYLLVASSRWRGNDGVAAQGLQQADDWCRQQGRRARIIGSERSEGVIGVMPPKVMLSFKCDLIRQ</sequence>
<evidence type="ECO:0000313" key="2">
    <source>
        <dbReference type="Proteomes" id="UP001246576"/>
    </source>
</evidence>
<organism evidence="1 2">
    <name type="scientific">Herbaspirillum huttiense subsp. lycopersici</name>
    <dbReference type="NCBI Taxonomy" id="3074428"/>
    <lineage>
        <taxon>Bacteria</taxon>
        <taxon>Pseudomonadati</taxon>
        <taxon>Pseudomonadota</taxon>
        <taxon>Betaproteobacteria</taxon>
        <taxon>Burkholderiales</taxon>
        <taxon>Oxalobacteraceae</taxon>
        <taxon>Herbaspirillum</taxon>
    </lineage>
</organism>
<dbReference type="RefSeq" id="WP_227022535.1">
    <property type="nucleotide sequence ID" value="NZ_JAVLSJ010000006.1"/>
</dbReference>
<gene>
    <name evidence="1" type="ORF">RI048_14105</name>
</gene>
<evidence type="ECO:0000313" key="1">
    <source>
        <dbReference type="EMBL" id="MDR9849362.1"/>
    </source>
</evidence>
<evidence type="ECO:0008006" key="3">
    <source>
        <dbReference type="Google" id="ProtNLM"/>
    </source>
</evidence>
<dbReference type="Proteomes" id="UP001246576">
    <property type="component" value="Unassembled WGS sequence"/>
</dbReference>
<reference evidence="1" key="1">
    <citation type="submission" date="2023-09" db="EMBL/GenBank/DDBJ databases">
        <title>Description of first Herbaspirillum huttiense subsp. nephrolepsisexaltata and Herbaspirillum huttiense subsp. lycopersicon.</title>
        <authorList>
            <person name="Poudel M."/>
            <person name="Sharma A."/>
            <person name="Goss E."/>
            <person name="Tapia J.H."/>
            <person name="Harmon C.M."/>
            <person name="Jones J.B."/>
        </authorList>
    </citation>
    <scope>NUCLEOTIDE SEQUENCE</scope>
    <source>
        <strain evidence="1">SE1</strain>
    </source>
</reference>
<protein>
    <recommendedName>
        <fullName evidence="3">Lipoprotein</fullName>
    </recommendedName>
</protein>
<comment type="caution">
    <text evidence="1">The sequence shown here is derived from an EMBL/GenBank/DDBJ whole genome shotgun (WGS) entry which is preliminary data.</text>
</comment>
<dbReference type="EMBL" id="JAVLSJ010000006">
    <property type="protein sequence ID" value="MDR9849362.1"/>
    <property type="molecule type" value="Genomic_DNA"/>
</dbReference>
<proteinExistence type="predicted"/>